<dbReference type="PANTHER" id="PTHR37542:SF3">
    <property type="entry name" value="PRION-INHIBITION AND PROPAGATION HELO DOMAIN-CONTAINING PROTEIN"/>
    <property type="match status" value="1"/>
</dbReference>
<name>A0A4Z1FYL6_9HELO</name>
<dbReference type="PANTHER" id="PTHR37542">
    <property type="entry name" value="HELO DOMAIN-CONTAINING PROTEIN-RELATED"/>
    <property type="match status" value="1"/>
</dbReference>
<comment type="caution">
    <text evidence="2">The sequence shown here is derived from an EMBL/GenBank/DDBJ whole genome shotgun (WGS) entry which is preliminary data.</text>
</comment>
<dbReference type="AlphaFoldDB" id="A0A4Z1FYL6"/>
<evidence type="ECO:0000313" key="2">
    <source>
        <dbReference type="EMBL" id="TGO28132.1"/>
    </source>
</evidence>
<dbReference type="InterPro" id="IPR011009">
    <property type="entry name" value="Kinase-like_dom_sf"/>
</dbReference>
<gene>
    <name evidence="2" type="ORF">BPAE_0032g00750</name>
</gene>
<evidence type="ECO:0000313" key="3">
    <source>
        <dbReference type="Proteomes" id="UP000297910"/>
    </source>
</evidence>
<evidence type="ECO:0000259" key="1">
    <source>
        <dbReference type="PROSITE" id="PS50011"/>
    </source>
</evidence>
<keyword evidence="3" id="KW-1185">Reference proteome</keyword>
<sequence>MDVFGTTITAGTLIIQFLGAWSSFSLEAKSLKARLAWDLRVLKVVKEYFETRRLNNENQSLSPDDAALLEQTSEYLDSLVSKVLKSLRKLERKGLLHTTISRSIWIAKRSDLEDMEREVRKWTERFGVRVLGLPEELRIAIPAPQDTDDASSPPIIRSNNRLQNFIALNSHAKQKQAAALFLEDSDKLIGEIEAIGDVSSLPLQYGAEQRIFSSRDVSSKVLEGTPEFDRFVSEMGELAAALNCIDPATDIRLLKVVNYFYFPVRRQFLFAHIPPYKVLNMMTLDQMINYDPFPDPMTALDRCFKIAYRLAEAVFFLHTAGFLHKNITSSSVVVLRRDDPHNRLIDEAYLMGFDLIRSTEATTYKEGSSQVIDYVSRNIWDFDIFQHPDRLQKSNVPRYIKTYDVYSLGVILFEIGFWMPLSKVAKNIQMNDPSSWAQELSQLVPEMGKRVGQRYERLVAWCLGLTGDRDIKDTEFMQEVLDPLELMVNALS</sequence>
<dbReference type="SUPFAM" id="SSF56112">
    <property type="entry name" value="Protein kinase-like (PK-like)"/>
    <property type="match status" value="1"/>
</dbReference>
<protein>
    <recommendedName>
        <fullName evidence="1">Protein kinase domain-containing protein</fullName>
    </recommendedName>
</protein>
<dbReference type="EMBL" id="PQXI01000032">
    <property type="protein sequence ID" value="TGO28132.1"/>
    <property type="molecule type" value="Genomic_DNA"/>
</dbReference>
<dbReference type="Gene3D" id="1.10.510.10">
    <property type="entry name" value="Transferase(Phosphotransferase) domain 1"/>
    <property type="match status" value="1"/>
</dbReference>
<dbReference type="PROSITE" id="PS50011">
    <property type="entry name" value="PROTEIN_KINASE_DOM"/>
    <property type="match status" value="1"/>
</dbReference>
<feature type="domain" description="Protein kinase" evidence="1">
    <location>
        <begin position="189"/>
        <end position="485"/>
    </location>
</feature>
<organism evidence="2 3">
    <name type="scientific">Botrytis paeoniae</name>
    <dbReference type="NCBI Taxonomy" id="278948"/>
    <lineage>
        <taxon>Eukaryota</taxon>
        <taxon>Fungi</taxon>
        <taxon>Dikarya</taxon>
        <taxon>Ascomycota</taxon>
        <taxon>Pezizomycotina</taxon>
        <taxon>Leotiomycetes</taxon>
        <taxon>Helotiales</taxon>
        <taxon>Sclerotiniaceae</taxon>
        <taxon>Botrytis</taxon>
    </lineage>
</organism>
<accession>A0A4Z1FYL6</accession>
<dbReference type="GO" id="GO:0004672">
    <property type="term" value="F:protein kinase activity"/>
    <property type="evidence" value="ECO:0007669"/>
    <property type="project" value="InterPro"/>
</dbReference>
<dbReference type="Proteomes" id="UP000297910">
    <property type="component" value="Unassembled WGS sequence"/>
</dbReference>
<proteinExistence type="predicted"/>
<dbReference type="InterPro" id="IPR000719">
    <property type="entry name" value="Prot_kinase_dom"/>
</dbReference>
<dbReference type="GO" id="GO:0005524">
    <property type="term" value="F:ATP binding"/>
    <property type="evidence" value="ECO:0007669"/>
    <property type="project" value="InterPro"/>
</dbReference>
<reference evidence="2 3" key="1">
    <citation type="submission" date="2017-12" db="EMBL/GenBank/DDBJ databases">
        <title>Comparative genomics of Botrytis spp.</title>
        <authorList>
            <person name="Valero-Jimenez C.A."/>
            <person name="Tapia P."/>
            <person name="Veloso J."/>
            <person name="Silva-Moreno E."/>
            <person name="Staats M."/>
            <person name="Valdes J.H."/>
            <person name="Van Kan J.A.L."/>
        </authorList>
    </citation>
    <scope>NUCLEOTIDE SEQUENCE [LARGE SCALE GENOMIC DNA]</scope>
    <source>
        <strain evidence="2 3">Bp0003</strain>
    </source>
</reference>